<reference evidence="1 2" key="2">
    <citation type="submission" date="2017-12" db="EMBL/GenBank/DDBJ databases">
        <title>Genome sequence of Rhizobium sullae HCNT1 isolated from Sulla coronaria nodules and featuring peculiar denitrification phenotypes.</title>
        <authorList>
            <person name="De Diego-Diaz B."/>
            <person name="Treu L."/>
            <person name="Campanaro S."/>
            <person name="Da Silva Duarte V."/>
            <person name="Basaglia M."/>
            <person name="Favaro L."/>
            <person name="Casella S."/>
            <person name="Squartini A."/>
        </authorList>
    </citation>
    <scope>NUCLEOTIDE SEQUENCE [LARGE SCALE GENOMIC DNA]</scope>
    <source>
        <strain evidence="1 2">HCNT1</strain>
    </source>
</reference>
<proteinExistence type="predicted"/>
<protein>
    <submittedName>
        <fullName evidence="1">Uncharacterized protein</fullName>
    </submittedName>
</protein>
<evidence type="ECO:0000313" key="2">
    <source>
        <dbReference type="Proteomes" id="UP000232164"/>
    </source>
</evidence>
<name>A0A2N0D801_RHISU</name>
<comment type="caution">
    <text evidence="1">The sequence shown here is derived from an EMBL/GenBank/DDBJ whole genome shotgun (WGS) entry which is preliminary data.</text>
</comment>
<organism evidence="1 2">
    <name type="scientific">Rhizobium sullae</name>
    <name type="common">Rhizobium hedysari</name>
    <dbReference type="NCBI Taxonomy" id="50338"/>
    <lineage>
        <taxon>Bacteria</taxon>
        <taxon>Pseudomonadati</taxon>
        <taxon>Pseudomonadota</taxon>
        <taxon>Alphaproteobacteria</taxon>
        <taxon>Hyphomicrobiales</taxon>
        <taxon>Rhizobiaceae</taxon>
        <taxon>Rhizobium/Agrobacterium group</taxon>
        <taxon>Rhizobium</taxon>
    </lineage>
</organism>
<dbReference type="AlphaFoldDB" id="A0A2N0D801"/>
<sequence length="63" mass="7046">MQETGEAACLRQDLRLHVSPVLKYRKIRIDAGVLGFNKACADMVDRFALHDRGERHAASASLH</sequence>
<reference evidence="1 2" key="1">
    <citation type="submission" date="2017-11" db="EMBL/GenBank/DDBJ databases">
        <authorList>
            <person name="Han C.G."/>
        </authorList>
    </citation>
    <scope>NUCLEOTIDE SEQUENCE [LARGE SCALE GENOMIC DNA]</scope>
    <source>
        <strain evidence="1 2">HCNT1</strain>
    </source>
</reference>
<accession>A0A2N0D801</accession>
<dbReference type="EMBL" id="PIQN01000014">
    <property type="protein sequence ID" value="PKA42206.1"/>
    <property type="molecule type" value="Genomic_DNA"/>
</dbReference>
<gene>
    <name evidence="1" type="ORF">CWR43_19055</name>
</gene>
<evidence type="ECO:0000313" key="1">
    <source>
        <dbReference type="EMBL" id="PKA42206.1"/>
    </source>
</evidence>
<dbReference type="Proteomes" id="UP000232164">
    <property type="component" value="Unassembled WGS sequence"/>
</dbReference>